<evidence type="ECO:0000313" key="2">
    <source>
        <dbReference type="EMBL" id="EFQ84361.1"/>
    </source>
</evidence>
<dbReference type="HOGENOM" id="CLU_1544383_0_0_11"/>
<dbReference type="AlphaFoldDB" id="E2S856"/>
<name>E2S856_9ACTN</name>
<feature type="region of interest" description="Disordered" evidence="1">
    <location>
        <begin position="125"/>
        <end position="173"/>
    </location>
</feature>
<dbReference type="Proteomes" id="UP000003111">
    <property type="component" value="Unassembled WGS sequence"/>
</dbReference>
<gene>
    <name evidence="2" type="ORF">HMPREF0063_10213</name>
</gene>
<organism evidence="2 3">
    <name type="scientific">Aeromicrobium marinum DSM 15272</name>
    <dbReference type="NCBI Taxonomy" id="585531"/>
    <lineage>
        <taxon>Bacteria</taxon>
        <taxon>Bacillati</taxon>
        <taxon>Actinomycetota</taxon>
        <taxon>Actinomycetes</taxon>
        <taxon>Propionibacteriales</taxon>
        <taxon>Nocardioidaceae</taxon>
        <taxon>Aeromicrobium</taxon>
    </lineage>
</organism>
<keyword evidence="3" id="KW-1185">Reference proteome</keyword>
<dbReference type="EMBL" id="ACLF03000002">
    <property type="protein sequence ID" value="EFQ84361.1"/>
    <property type="molecule type" value="Genomic_DNA"/>
</dbReference>
<sequence>MQPPAVRLLSLQLVELGLIKGRRPMSDHATGPSETDSPLDEWAVVSATDAASMTVEQLFDRTAGADAEIHLDSGSRLMLRERTYRRVRTHFLHEATTAVDRLAECLGGMDVVELDRVMTAIAAVGRNGGARPTDPDNGSPDTPSNGEPVEAQDAAHGTSESAEPSPAGEEEPQ</sequence>
<accession>E2S856</accession>
<dbReference type="STRING" id="585531.HMPREF0063_10213"/>
<protein>
    <submittedName>
        <fullName evidence="2">Uncharacterized protein</fullName>
    </submittedName>
</protein>
<evidence type="ECO:0000313" key="3">
    <source>
        <dbReference type="Proteomes" id="UP000003111"/>
    </source>
</evidence>
<proteinExistence type="predicted"/>
<reference evidence="2" key="1">
    <citation type="submission" date="2010-08" db="EMBL/GenBank/DDBJ databases">
        <authorList>
            <person name="Muzny D."/>
            <person name="Qin X."/>
            <person name="Buhay C."/>
            <person name="Dugan-Rocha S."/>
            <person name="Ding Y."/>
            <person name="Chen G."/>
            <person name="Hawes A."/>
            <person name="Holder M."/>
            <person name="Jhangiani S."/>
            <person name="Johnson A."/>
            <person name="Khan Z."/>
            <person name="Li Z."/>
            <person name="Liu W."/>
            <person name="Liu X."/>
            <person name="Perez L."/>
            <person name="Shen H."/>
            <person name="Wang Q."/>
            <person name="Watt J."/>
            <person name="Xi L."/>
            <person name="Xin Y."/>
            <person name="Zhou J."/>
            <person name="Deng J."/>
            <person name="Jiang H."/>
            <person name="Liu Y."/>
            <person name="Qu J."/>
            <person name="Song X.-Z."/>
            <person name="Zhang L."/>
            <person name="Villasana D."/>
            <person name="Johnson A."/>
            <person name="Liu J."/>
            <person name="Liyanage D."/>
            <person name="Lorensuhewa L."/>
            <person name="Robinson T."/>
            <person name="Song A."/>
            <person name="Song B.-B."/>
            <person name="Dinh H."/>
            <person name="Thornton R."/>
            <person name="Coyle M."/>
            <person name="Francisco L."/>
            <person name="Jackson L."/>
            <person name="Javaid M."/>
            <person name="Korchina V."/>
            <person name="Kovar C."/>
            <person name="Mata R."/>
            <person name="Mathew T."/>
            <person name="Ngo R."/>
            <person name="Nguyen L."/>
            <person name="Nguyen N."/>
            <person name="Okwuonu G."/>
            <person name="Ongeri F."/>
            <person name="Pham C."/>
            <person name="Simmons D."/>
            <person name="Wilczek-Boney K."/>
            <person name="Hale W."/>
            <person name="Jakkamsetti A."/>
            <person name="Pham P."/>
            <person name="Ruth R."/>
            <person name="San Lucas F."/>
            <person name="Warren J."/>
            <person name="Zhang J."/>
            <person name="Zhao Z."/>
            <person name="Zhou C."/>
            <person name="Zhu D."/>
            <person name="Lee S."/>
            <person name="Bess C."/>
            <person name="Blankenburg K."/>
            <person name="Forbes L."/>
            <person name="Fu Q."/>
            <person name="Gubbala S."/>
            <person name="Hirani K."/>
            <person name="Jayaseelan J.C."/>
            <person name="Lara F."/>
            <person name="Munidasa M."/>
            <person name="Palculict T."/>
            <person name="Patil S."/>
            <person name="Pu L.-L."/>
            <person name="Saada N."/>
            <person name="Tang L."/>
            <person name="Weissenberger G."/>
            <person name="Zhu Y."/>
            <person name="Hemphill L."/>
            <person name="Shang Y."/>
            <person name="Youmans B."/>
            <person name="Ayvaz T."/>
            <person name="Ross M."/>
            <person name="Santibanez J."/>
            <person name="Aqrawi P."/>
            <person name="Gross S."/>
            <person name="Joshi V."/>
            <person name="Fowler G."/>
            <person name="Nazareth L."/>
            <person name="Reid J."/>
            <person name="Worley K."/>
            <person name="Petrosino J."/>
            <person name="Highlander S."/>
            <person name="Gibbs R."/>
        </authorList>
    </citation>
    <scope>NUCLEOTIDE SEQUENCE [LARGE SCALE GENOMIC DNA]</scope>
    <source>
        <strain evidence="2">DSM 15272</strain>
    </source>
</reference>
<evidence type="ECO:0000256" key="1">
    <source>
        <dbReference type="SAM" id="MobiDB-lite"/>
    </source>
</evidence>
<comment type="caution">
    <text evidence="2">The sequence shown here is derived from an EMBL/GenBank/DDBJ whole genome shotgun (WGS) entry which is preliminary data.</text>
</comment>